<gene>
    <name evidence="2" type="ORF">LPB138_02430</name>
</gene>
<feature type="domain" description="Helix-turn-helix" evidence="1">
    <location>
        <begin position="38"/>
        <end position="86"/>
    </location>
</feature>
<dbReference type="KEGG" id="lul:LPB138_02430"/>
<accession>A0A1D8P4V6</accession>
<evidence type="ECO:0000259" key="1">
    <source>
        <dbReference type="Pfam" id="PF12728"/>
    </source>
</evidence>
<dbReference type="InterPro" id="IPR009061">
    <property type="entry name" value="DNA-bd_dom_put_sf"/>
</dbReference>
<evidence type="ECO:0000313" key="2">
    <source>
        <dbReference type="EMBL" id="AOW19603.1"/>
    </source>
</evidence>
<keyword evidence="3" id="KW-1185">Reference proteome</keyword>
<reference evidence="2 3" key="1">
    <citation type="submission" date="2016-10" db="EMBL/GenBank/DDBJ databases">
        <title>Lutibacter sp. LPB0138, isolated from marine gastropod.</title>
        <authorList>
            <person name="Kim E."/>
            <person name="Yi H."/>
        </authorList>
    </citation>
    <scope>NUCLEOTIDE SEQUENCE [LARGE SCALE GENOMIC DNA]</scope>
    <source>
        <strain evidence="2 3">LPB0138</strain>
    </source>
</reference>
<dbReference type="InterPro" id="IPR041657">
    <property type="entry name" value="HTH_17"/>
</dbReference>
<dbReference type="Proteomes" id="UP000176050">
    <property type="component" value="Chromosome"/>
</dbReference>
<dbReference type="Pfam" id="PF12728">
    <property type="entry name" value="HTH_17"/>
    <property type="match status" value="1"/>
</dbReference>
<protein>
    <recommendedName>
        <fullName evidence="1">Helix-turn-helix domain-containing protein</fullName>
    </recommendedName>
</protein>
<dbReference type="RefSeq" id="WP_070235719.1">
    <property type="nucleotide sequence ID" value="NZ_CP017478.1"/>
</dbReference>
<dbReference type="PANTHER" id="PTHR34585:SF22">
    <property type="entry name" value="HELIX-TURN-HELIX DOMAIN-CONTAINING PROTEIN"/>
    <property type="match status" value="1"/>
</dbReference>
<name>A0A1D8P4V6_9FLAO</name>
<dbReference type="PANTHER" id="PTHR34585">
    <property type="match status" value="1"/>
</dbReference>
<dbReference type="SUPFAM" id="SSF46955">
    <property type="entry name" value="Putative DNA-binding domain"/>
    <property type="match status" value="1"/>
</dbReference>
<dbReference type="EMBL" id="CP017478">
    <property type="protein sequence ID" value="AOW19603.1"/>
    <property type="molecule type" value="Genomic_DNA"/>
</dbReference>
<proteinExistence type="predicted"/>
<dbReference type="AlphaFoldDB" id="A0A1D8P4V6"/>
<evidence type="ECO:0000313" key="3">
    <source>
        <dbReference type="Proteomes" id="UP000176050"/>
    </source>
</evidence>
<sequence length="94" mass="11283">MGYYHPSHEKLEQIEERLDDLLLMLKDKQRTNPDQVFFDTQEFLQIMNISKRTAQHWRDSGLIGYCQIGYKIYYRLSDILELLNKNFKSPINGK</sequence>
<dbReference type="STRING" id="1850246.LPB138_02430"/>
<organism evidence="2 3">
    <name type="scientific">Urechidicola croceus</name>
    <dbReference type="NCBI Taxonomy" id="1850246"/>
    <lineage>
        <taxon>Bacteria</taxon>
        <taxon>Pseudomonadati</taxon>
        <taxon>Bacteroidota</taxon>
        <taxon>Flavobacteriia</taxon>
        <taxon>Flavobacteriales</taxon>
        <taxon>Flavobacteriaceae</taxon>
        <taxon>Urechidicola</taxon>
    </lineage>
</organism>